<evidence type="ECO:0000313" key="10">
    <source>
        <dbReference type="EMBL" id="VDC50524.1"/>
    </source>
</evidence>
<evidence type="ECO:0000256" key="2">
    <source>
        <dbReference type="ARBA" id="ARBA00009347"/>
    </source>
</evidence>
<evidence type="ECO:0000313" key="11">
    <source>
        <dbReference type="Proteomes" id="UP000289220"/>
    </source>
</evidence>
<dbReference type="RefSeq" id="WP_154725326.1">
    <property type="nucleotide sequence ID" value="NZ_UXHF01000003.1"/>
</dbReference>
<dbReference type="Pfam" id="PF02771">
    <property type="entry name" value="Acyl-CoA_dh_N"/>
    <property type="match status" value="1"/>
</dbReference>
<dbReference type="CDD" id="cd00567">
    <property type="entry name" value="ACAD"/>
    <property type="match status" value="1"/>
</dbReference>
<dbReference type="GO" id="GO:0003995">
    <property type="term" value="F:acyl-CoA dehydrogenase activity"/>
    <property type="evidence" value="ECO:0007669"/>
    <property type="project" value="TreeGrafter"/>
</dbReference>
<evidence type="ECO:0000259" key="7">
    <source>
        <dbReference type="Pfam" id="PF00441"/>
    </source>
</evidence>
<dbReference type="Gene3D" id="2.40.110.10">
    <property type="entry name" value="Butyryl-CoA Dehydrogenase, subunit A, domain 2"/>
    <property type="match status" value="1"/>
</dbReference>
<dbReference type="AlphaFoldDB" id="A0A7Z9C740"/>
<dbReference type="PANTHER" id="PTHR43884:SF20">
    <property type="entry name" value="ACYL-COA DEHYDROGENASE FADE28"/>
    <property type="match status" value="1"/>
</dbReference>
<evidence type="ECO:0000259" key="9">
    <source>
        <dbReference type="Pfam" id="PF02771"/>
    </source>
</evidence>
<feature type="domain" description="Acyl-CoA dehydrogenase/oxidase C-terminal" evidence="7">
    <location>
        <begin position="229"/>
        <end position="372"/>
    </location>
</feature>
<dbReference type="Pfam" id="PF00441">
    <property type="entry name" value="Acyl-CoA_dh_1"/>
    <property type="match status" value="1"/>
</dbReference>
<dbReference type="InterPro" id="IPR046373">
    <property type="entry name" value="Acyl-CoA_Oxase/DH_mid-dom_sf"/>
</dbReference>
<dbReference type="SUPFAM" id="SSF47203">
    <property type="entry name" value="Acyl-CoA dehydrogenase C-terminal domain-like"/>
    <property type="match status" value="1"/>
</dbReference>
<keyword evidence="4 6" id="KW-0274">FAD</keyword>
<evidence type="ECO:0000256" key="6">
    <source>
        <dbReference type="RuleBase" id="RU362125"/>
    </source>
</evidence>
<dbReference type="InterPro" id="IPR009100">
    <property type="entry name" value="AcylCoA_DH/oxidase_NM_dom_sf"/>
</dbReference>
<comment type="similarity">
    <text evidence="2 6">Belongs to the acyl-CoA dehydrogenase family.</text>
</comment>
<dbReference type="Gene3D" id="1.10.540.10">
    <property type="entry name" value="Acyl-CoA dehydrogenase/oxidase, N-terminal domain"/>
    <property type="match status" value="1"/>
</dbReference>
<keyword evidence="3 6" id="KW-0285">Flavoprotein</keyword>
<comment type="caution">
    <text evidence="10">The sequence shown here is derived from an EMBL/GenBank/DDBJ whole genome shotgun (WGS) entry which is preliminary data.</text>
</comment>
<comment type="cofactor">
    <cofactor evidence="1 6">
        <name>FAD</name>
        <dbReference type="ChEBI" id="CHEBI:57692"/>
    </cofactor>
</comment>
<evidence type="ECO:0000259" key="8">
    <source>
        <dbReference type="Pfam" id="PF02770"/>
    </source>
</evidence>
<proteinExistence type="inferred from homology"/>
<gene>
    <name evidence="10" type="primary">acrC_1</name>
    <name evidence="10" type="ORF">BREV_BREV_00271</name>
</gene>
<dbReference type="Pfam" id="PF02770">
    <property type="entry name" value="Acyl-CoA_dh_M"/>
    <property type="match status" value="1"/>
</dbReference>
<name>A0A7Z9C740_9CAUL</name>
<accession>A0A7Z9C740</accession>
<protein>
    <submittedName>
        <fullName evidence="10">Acryloyl-CoA reductase (NADH)</fullName>
    </submittedName>
</protein>
<dbReference type="PANTHER" id="PTHR43884">
    <property type="entry name" value="ACYL-COA DEHYDROGENASE"/>
    <property type="match status" value="1"/>
</dbReference>
<evidence type="ECO:0000256" key="4">
    <source>
        <dbReference type="ARBA" id="ARBA00022827"/>
    </source>
</evidence>
<dbReference type="SUPFAM" id="SSF56645">
    <property type="entry name" value="Acyl-CoA dehydrogenase NM domain-like"/>
    <property type="match status" value="1"/>
</dbReference>
<dbReference type="Proteomes" id="UP000289220">
    <property type="component" value="Unassembled WGS sequence"/>
</dbReference>
<dbReference type="InterPro" id="IPR037069">
    <property type="entry name" value="AcylCoA_DH/ox_N_sf"/>
</dbReference>
<dbReference type="Gene3D" id="1.20.140.10">
    <property type="entry name" value="Butyryl-CoA Dehydrogenase, subunit A, domain 3"/>
    <property type="match status" value="1"/>
</dbReference>
<feature type="domain" description="Acyl-CoA oxidase/dehydrogenase middle" evidence="8">
    <location>
        <begin position="122"/>
        <end position="211"/>
    </location>
</feature>
<feature type="domain" description="Acyl-CoA dehydrogenase/oxidase N-terminal" evidence="9">
    <location>
        <begin position="6"/>
        <end position="118"/>
    </location>
</feature>
<dbReference type="InterPro" id="IPR006091">
    <property type="entry name" value="Acyl-CoA_Oxase/DH_mid-dom"/>
</dbReference>
<dbReference type="InterPro" id="IPR009075">
    <property type="entry name" value="AcylCo_DH/oxidase_C"/>
</dbReference>
<sequence length="379" mass="40083">MDFSFSEEQTLLNDAVSGYLKSVYDLDSRNKAVRSEAGWRPEVWKALAEDIGVLGATIPEEAGGLDGGPVETMIVMEAVGRSLALEPYLETAVLGVGLLRRAGGLAAAALLPAIASGEAVIAFAHDEPQGRHAGLSVLTTARKVAEGWRLDGAKAVVAAAPWATHLIVSARVSGEAGDEVGLGLFLVEVAKAGSGLSLRSYPTVDGRRAAEVELDGLVVPEDALLGAEGQGWAVIAPALDEAVAAQCAEAVGVLRELHEQTLDYVRQRRQFGRPIGEFQVIQHRLADTFAAVEQAASLTYMATLKLDAPERERARAVSAAKVGVSRALRFVGQAAIQTHGGIGMTDELALSHYFKRASVIEQQLGGPEVHLRRFIALRG</sequence>
<keyword evidence="11" id="KW-1185">Reference proteome</keyword>
<keyword evidence="5 6" id="KW-0560">Oxidoreductase</keyword>
<organism evidence="10 11">
    <name type="scientific">Brevundimonas mediterranea</name>
    <dbReference type="NCBI Taxonomy" id="74329"/>
    <lineage>
        <taxon>Bacteria</taxon>
        <taxon>Pseudomonadati</taxon>
        <taxon>Pseudomonadota</taxon>
        <taxon>Alphaproteobacteria</taxon>
        <taxon>Caulobacterales</taxon>
        <taxon>Caulobacteraceae</taxon>
        <taxon>Brevundimonas</taxon>
    </lineage>
</organism>
<dbReference type="InterPro" id="IPR013786">
    <property type="entry name" value="AcylCoA_DH/ox_N"/>
</dbReference>
<evidence type="ECO:0000256" key="1">
    <source>
        <dbReference type="ARBA" id="ARBA00001974"/>
    </source>
</evidence>
<dbReference type="EMBL" id="UXHF01000003">
    <property type="protein sequence ID" value="VDC50524.1"/>
    <property type="molecule type" value="Genomic_DNA"/>
</dbReference>
<evidence type="ECO:0000256" key="5">
    <source>
        <dbReference type="ARBA" id="ARBA00023002"/>
    </source>
</evidence>
<dbReference type="GO" id="GO:0050660">
    <property type="term" value="F:flavin adenine dinucleotide binding"/>
    <property type="evidence" value="ECO:0007669"/>
    <property type="project" value="InterPro"/>
</dbReference>
<reference evidence="10 11" key="1">
    <citation type="submission" date="2018-11" db="EMBL/GenBank/DDBJ databases">
        <authorList>
            <person name="Peiro R."/>
            <person name="Begona"/>
            <person name="Cbmso G."/>
            <person name="Lopez M."/>
            <person name="Gonzalez S."/>
            <person name="Sacristan E."/>
            <person name="Castillo E."/>
        </authorList>
    </citation>
    <scope>NUCLEOTIDE SEQUENCE [LARGE SCALE GENOMIC DNA]</scope>
    <source>
        <strain evidence="10">Brev_genome</strain>
    </source>
</reference>
<evidence type="ECO:0000256" key="3">
    <source>
        <dbReference type="ARBA" id="ARBA00022630"/>
    </source>
</evidence>
<dbReference type="InterPro" id="IPR036250">
    <property type="entry name" value="AcylCo_DH-like_C"/>
</dbReference>